<keyword evidence="2" id="KW-1003">Cell membrane</keyword>
<evidence type="ECO:0000256" key="9">
    <source>
        <dbReference type="ARBA" id="ARBA00022989"/>
    </source>
</evidence>
<keyword evidence="3" id="KW-0245">EGF-like domain</keyword>
<comment type="subcellular location">
    <subcellularLocation>
        <location evidence="1">Cell membrane</location>
        <topology evidence="1">Single-pass type I membrane protein</topology>
    </subcellularLocation>
</comment>
<evidence type="ECO:0000256" key="10">
    <source>
        <dbReference type="ARBA" id="ARBA00023136"/>
    </source>
</evidence>
<keyword evidence="5 15" id="KW-0732">Signal</keyword>
<feature type="domain" description="Cadherin" evidence="16">
    <location>
        <begin position="360"/>
        <end position="463"/>
    </location>
</feature>
<keyword evidence="4 14" id="KW-0812">Transmembrane</keyword>
<dbReference type="InterPro" id="IPR002126">
    <property type="entry name" value="Cadherin-like_dom"/>
</dbReference>
<keyword evidence="9 14" id="KW-1133">Transmembrane helix</keyword>
<evidence type="ECO:0000256" key="11">
    <source>
        <dbReference type="ARBA" id="ARBA00023157"/>
    </source>
</evidence>
<feature type="domain" description="Cadherin" evidence="16">
    <location>
        <begin position="464"/>
        <end position="568"/>
    </location>
</feature>
<evidence type="ECO:0000256" key="15">
    <source>
        <dbReference type="SAM" id="SignalP"/>
    </source>
</evidence>
<feature type="chain" id="PRO_5018984484" evidence="15">
    <location>
        <begin position="20"/>
        <end position="966"/>
    </location>
</feature>
<evidence type="ECO:0000256" key="12">
    <source>
        <dbReference type="ARBA" id="ARBA00023180"/>
    </source>
</evidence>
<dbReference type="PANTHER" id="PTHR24028:SF146">
    <property type="entry name" value="CADHERIN 96CB, ISOFORM D-RELATED"/>
    <property type="match status" value="1"/>
</dbReference>
<dbReference type="AlphaFoldDB" id="A0A411DZ16"/>
<evidence type="ECO:0000256" key="8">
    <source>
        <dbReference type="ARBA" id="ARBA00022889"/>
    </source>
</evidence>
<keyword evidence="8" id="KW-0130">Cell adhesion</keyword>
<organism evidence="17">
    <name type="scientific">Octopus vulgaris</name>
    <name type="common">Common octopus</name>
    <dbReference type="NCBI Taxonomy" id="6645"/>
    <lineage>
        <taxon>Eukaryota</taxon>
        <taxon>Metazoa</taxon>
        <taxon>Spiralia</taxon>
        <taxon>Lophotrochozoa</taxon>
        <taxon>Mollusca</taxon>
        <taxon>Cephalopoda</taxon>
        <taxon>Coleoidea</taxon>
        <taxon>Octopodiformes</taxon>
        <taxon>Octopoda</taxon>
        <taxon>Incirrata</taxon>
        <taxon>Octopodidae</taxon>
        <taxon>Octopus</taxon>
    </lineage>
</organism>
<evidence type="ECO:0000256" key="6">
    <source>
        <dbReference type="ARBA" id="ARBA00022737"/>
    </source>
</evidence>
<dbReference type="GO" id="GO:0005886">
    <property type="term" value="C:plasma membrane"/>
    <property type="evidence" value="ECO:0007669"/>
    <property type="project" value="UniProtKB-SubCell"/>
</dbReference>
<dbReference type="CDD" id="cd11304">
    <property type="entry name" value="Cadherin_repeat"/>
    <property type="match status" value="6"/>
</dbReference>
<evidence type="ECO:0000256" key="7">
    <source>
        <dbReference type="ARBA" id="ARBA00022837"/>
    </source>
</evidence>
<feature type="domain" description="Cadherin" evidence="16">
    <location>
        <begin position="40"/>
        <end position="133"/>
    </location>
</feature>
<dbReference type="InterPro" id="IPR015919">
    <property type="entry name" value="Cadherin-like_sf"/>
</dbReference>
<dbReference type="FunFam" id="2.60.40.60:FF:000004">
    <property type="entry name" value="Protocadherin 1 gamma 2"/>
    <property type="match status" value="1"/>
</dbReference>
<evidence type="ECO:0000256" key="3">
    <source>
        <dbReference type="ARBA" id="ARBA00022536"/>
    </source>
</evidence>
<reference evidence="17" key="1">
    <citation type="journal article" date="2019" name="Front. Physiol.">
        <title>In silico Identification and Expression of Protocadherin Gene Family in Octopus vulgaris.</title>
        <authorList>
            <person name="Styfhals R."/>
            <person name="Seuntjens E."/>
            <person name="Simakov O."/>
            <person name="Sanges R."/>
            <person name="Fiorito G."/>
        </authorList>
    </citation>
    <scope>NUCLEOTIDE SEQUENCE</scope>
    <source>
        <strain evidence="17">C30292_g8_i1</strain>
    </source>
</reference>
<feature type="transmembrane region" description="Helical" evidence="14">
    <location>
        <begin position="691"/>
        <end position="715"/>
    </location>
</feature>
<evidence type="ECO:0000256" key="1">
    <source>
        <dbReference type="ARBA" id="ARBA00004251"/>
    </source>
</evidence>
<dbReference type="InterPro" id="IPR020894">
    <property type="entry name" value="Cadherin_CS"/>
</dbReference>
<name>A0A411DZ16_OCTVU</name>
<dbReference type="EMBL" id="MK216666">
    <property type="protein sequence ID" value="QBA31134.1"/>
    <property type="molecule type" value="mRNA"/>
</dbReference>
<protein>
    <submittedName>
        <fullName evidence="17">Protocadherin</fullName>
    </submittedName>
</protein>
<dbReference type="FunFam" id="2.60.40.60:FF:000002">
    <property type="entry name" value="Protocadherin alpha 2"/>
    <property type="match status" value="1"/>
</dbReference>
<dbReference type="InterPro" id="IPR050174">
    <property type="entry name" value="Protocadherin/Cadherin-CA"/>
</dbReference>
<dbReference type="Pfam" id="PF00028">
    <property type="entry name" value="Cadherin"/>
    <property type="match status" value="4"/>
</dbReference>
<keyword evidence="10 14" id="KW-0472">Membrane</keyword>
<evidence type="ECO:0000256" key="14">
    <source>
        <dbReference type="SAM" id="Phobius"/>
    </source>
</evidence>
<accession>A0A411DZ16</accession>
<dbReference type="PROSITE" id="PS50268">
    <property type="entry name" value="CADHERIN_2"/>
    <property type="match status" value="6"/>
</dbReference>
<dbReference type="SUPFAM" id="SSF49313">
    <property type="entry name" value="Cadherin-like"/>
    <property type="match status" value="5"/>
</dbReference>
<feature type="signal peptide" evidence="15">
    <location>
        <begin position="1"/>
        <end position="19"/>
    </location>
</feature>
<evidence type="ECO:0000256" key="4">
    <source>
        <dbReference type="ARBA" id="ARBA00022692"/>
    </source>
</evidence>
<keyword evidence="11" id="KW-1015">Disulfide bond</keyword>
<evidence type="ECO:0000256" key="13">
    <source>
        <dbReference type="PROSITE-ProRule" id="PRU00043"/>
    </source>
</evidence>
<sequence length="966" mass="109171">MDMLLSFFILFFVLPSSFCVDLMYRVEESKNARTYLGDIAKDSHLLDRIPVQVQDQVTFSQLQGGSLKTLQLFNVTKTGKLYTAQSLDAENLCTYNTECFKMVDIAVRQEETFIKILKVKILVEDINDHSPEFPQEQISLEFSESDGKGTSSLIPNAIDKDVGLFNSQITYQLEDSLDEPFTLSVSKRVDGTATLEIVLKERLDREAKDSYMLQVVAKDGGFPSRKSILKVHIAVNDVNDNRPVFPQSIYNISIKNTHQMNVPVLTLSATDLDSGKNSKVSYYFSSKISDVARLYFQLNKDDGRIYLWKKLPAGQKKNYKLFVEARDGGRPPLSAIALVFVNVINQQNNAPEIDINFVSALVDNTATISEKIKVGSFIAFVKIIDNDFGQNGEVSCDLHHEKFQLRSLASKEYKVILKSLVNREAEDHYDIKITCEDMGQPPLKAQRQFSIQVMDVNDVQPQFTKKTFKFLTYENEELNFPVGFINATDPDLDSGGKLSYHLVSENKDKIPFQITNYGFISTIESLDYEQNNNYKFQVLVKDNGDPQLNNTANVIVEVMDENDNAPYFTFPSVNPFSLDVYYYPKTRNDITVLRAADRDSPRNAFLQYEIIGGNDKQLFSIDPYTGVLSFSREVYQSDAGSYKLKFLVKDSGTPVLSATTTISLTLAVSNKTTMTTKGMRTKSNKMIDVNMVIIIVVVTVIVCVAIVISITMCVVRYNNMRNGSLTAEVNPSIHSKIEKSHLISHSKNPATLLRNSHEKKNRHTQLIKSSSQFYFVLEPQNEWITSTTSRSLPTSIQTKSYAAIPRNRNQKRHTDSHLMKSASQFYFVLEPQNEWIASTTSRSLPQTRNSAAITRNLNERRNTESQLIDSSSQFYFVLEPQNEWIASTTPVEFQRAAPNRHSATLARNLNERRNTESQLIDSSSQFYFVLEPQNEWKASTTAIKPQMTSQSLNCGHAGAPPFGVAT</sequence>
<keyword evidence="7 13" id="KW-0106">Calcium</keyword>
<keyword evidence="6" id="KW-0677">Repeat</keyword>
<evidence type="ECO:0000313" key="17">
    <source>
        <dbReference type="EMBL" id="QBA31134.1"/>
    </source>
</evidence>
<dbReference type="SMART" id="SM00112">
    <property type="entry name" value="CA"/>
    <property type="match status" value="5"/>
</dbReference>
<dbReference type="FunFam" id="2.60.40.60:FF:000007">
    <property type="entry name" value="Protocadherin alpha 2"/>
    <property type="match status" value="1"/>
</dbReference>
<dbReference type="PANTHER" id="PTHR24028">
    <property type="entry name" value="CADHERIN-87A"/>
    <property type="match status" value="1"/>
</dbReference>
<dbReference type="GO" id="GO:0007156">
    <property type="term" value="P:homophilic cell adhesion via plasma membrane adhesion molecules"/>
    <property type="evidence" value="ECO:0007669"/>
    <property type="project" value="InterPro"/>
</dbReference>
<evidence type="ECO:0000256" key="5">
    <source>
        <dbReference type="ARBA" id="ARBA00022729"/>
    </source>
</evidence>
<dbReference type="GO" id="GO:0005509">
    <property type="term" value="F:calcium ion binding"/>
    <property type="evidence" value="ECO:0007669"/>
    <property type="project" value="UniProtKB-UniRule"/>
</dbReference>
<feature type="domain" description="Cadherin" evidence="16">
    <location>
        <begin position="246"/>
        <end position="353"/>
    </location>
</feature>
<dbReference type="Gene3D" id="2.60.40.60">
    <property type="entry name" value="Cadherins"/>
    <property type="match status" value="6"/>
</dbReference>
<feature type="domain" description="Cadherin" evidence="16">
    <location>
        <begin position="590"/>
        <end position="676"/>
    </location>
</feature>
<dbReference type="PROSITE" id="PS00232">
    <property type="entry name" value="CADHERIN_1"/>
    <property type="match status" value="3"/>
</dbReference>
<keyword evidence="12" id="KW-0325">Glycoprotein</keyword>
<feature type="domain" description="Cadherin" evidence="16">
    <location>
        <begin position="134"/>
        <end position="245"/>
    </location>
</feature>
<evidence type="ECO:0000259" key="16">
    <source>
        <dbReference type="PROSITE" id="PS50268"/>
    </source>
</evidence>
<proteinExistence type="evidence at transcript level"/>
<dbReference type="FunFam" id="2.60.40.60:FF:000037">
    <property type="entry name" value="FAT atypical cadherin 1"/>
    <property type="match status" value="1"/>
</dbReference>
<dbReference type="PRINTS" id="PR00205">
    <property type="entry name" value="CADHERIN"/>
</dbReference>
<evidence type="ECO:0000256" key="2">
    <source>
        <dbReference type="ARBA" id="ARBA00022475"/>
    </source>
</evidence>